<evidence type="ECO:0000313" key="3">
    <source>
        <dbReference type="EMBL" id="SDZ10593.1"/>
    </source>
</evidence>
<dbReference type="AlphaFoldDB" id="A0A1H3QBE2"/>
<accession>A0A1H3QBE2</accession>
<dbReference type="PANTHER" id="PTHR33490:SF6">
    <property type="entry name" value="SLL1049 PROTEIN"/>
    <property type="match status" value="1"/>
</dbReference>
<dbReference type="STRING" id="1503961.SAMN05421736_10698"/>
<evidence type="ECO:0000259" key="2">
    <source>
        <dbReference type="SMART" id="SM00460"/>
    </source>
</evidence>
<dbReference type="EMBL" id="FNPI01000006">
    <property type="protein sequence ID" value="SDZ10593.1"/>
    <property type="molecule type" value="Genomic_DNA"/>
</dbReference>
<dbReference type="Pfam" id="PF01841">
    <property type="entry name" value="Transglut_core"/>
    <property type="match status" value="1"/>
</dbReference>
<dbReference type="SUPFAM" id="SSF54001">
    <property type="entry name" value="Cysteine proteinases"/>
    <property type="match status" value="1"/>
</dbReference>
<sequence length="564" mass="62683">MKQRSYYSFILAIVLLALSISGCAEKDGEAVKPAETDAAISGEATEGNKGEPIEYTGYAEEIGFVLDAPAKTAFETNTTMDIRGQIGEFTELTGDNLWIVVSYENQLDDIRFKDFEYYLPLENGKFSQEITLHHGAGEYSVTVRAPSNKQGEENLYYDTVVLDVANLDEEIQRDVEYTWHGIEQGISVSSAVSGMNEANGFIYLEGAVPPDYPGTVMMISIEKDSESQQIFLPVKNGVFAGDVPLYFGEGYHDLVIQTYDREESYYYKAAHLYVDNQADEAFAEIELFRDYMERGVVLDEPSWAISKVQNEIAYRVAGELDSSVKAAEDISHLIVTVTKTGEDPLESSYVIPVENGRFDGQAYFRFGPGSYEVNISVPDVESGGSSTFYFSSLKKVAHEVTGIEDRRDTLPSRGIESDHPDIIAKAKEITAGLTDEREFAKAVYQFTASHIVYDVDKLEAGTFDLADSALKALETGRGVCQDYSYLAVALLRASGMEAHYVEGYAGEPHAWVEVKVNGEWLEMDPTWGSGYIQDGVFVPSYNEQYFDPDPEFLAETHSRDGIVY</sequence>
<keyword evidence="1" id="KW-0732">Signal</keyword>
<gene>
    <name evidence="3" type="ORF">SAMN05421736_10698</name>
</gene>
<feature type="domain" description="Transglutaminase-like" evidence="2">
    <location>
        <begin position="472"/>
        <end position="527"/>
    </location>
</feature>
<feature type="chain" id="PRO_5011742411" evidence="1">
    <location>
        <begin position="27"/>
        <end position="564"/>
    </location>
</feature>
<proteinExistence type="predicted"/>
<dbReference type="InterPro" id="IPR038765">
    <property type="entry name" value="Papain-like_cys_pep_sf"/>
</dbReference>
<keyword evidence="4" id="KW-1185">Reference proteome</keyword>
<evidence type="ECO:0000256" key="1">
    <source>
        <dbReference type="SAM" id="SignalP"/>
    </source>
</evidence>
<name>A0A1H3QBE2_9BACI</name>
<organism evidence="3 4">
    <name type="scientific">Evansella caseinilytica</name>
    <dbReference type="NCBI Taxonomy" id="1503961"/>
    <lineage>
        <taxon>Bacteria</taxon>
        <taxon>Bacillati</taxon>
        <taxon>Bacillota</taxon>
        <taxon>Bacilli</taxon>
        <taxon>Bacillales</taxon>
        <taxon>Bacillaceae</taxon>
        <taxon>Evansella</taxon>
    </lineage>
</organism>
<dbReference type="OrthoDB" id="9787782at2"/>
<evidence type="ECO:0000313" key="4">
    <source>
        <dbReference type="Proteomes" id="UP000198935"/>
    </source>
</evidence>
<dbReference type="InterPro" id="IPR002931">
    <property type="entry name" value="Transglutaminase-like"/>
</dbReference>
<dbReference type="PROSITE" id="PS51257">
    <property type="entry name" value="PROKAR_LIPOPROTEIN"/>
    <property type="match status" value="1"/>
</dbReference>
<dbReference type="SMART" id="SM00460">
    <property type="entry name" value="TGc"/>
    <property type="match status" value="1"/>
</dbReference>
<dbReference type="Proteomes" id="UP000198935">
    <property type="component" value="Unassembled WGS sequence"/>
</dbReference>
<dbReference type="PANTHER" id="PTHR33490">
    <property type="entry name" value="BLR5614 PROTEIN-RELATED"/>
    <property type="match status" value="1"/>
</dbReference>
<dbReference type="Gene3D" id="3.10.620.30">
    <property type="match status" value="1"/>
</dbReference>
<feature type="signal peptide" evidence="1">
    <location>
        <begin position="1"/>
        <end position="26"/>
    </location>
</feature>
<protein>
    <submittedName>
        <fullName evidence="3">Transglutaminase-like superfamily protein</fullName>
    </submittedName>
</protein>
<reference evidence="4" key="1">
    <citation type="submission" date="2016-10" db="EMBL/GenBank/DDBJ databases">
        <authorList>
            <person name="Varghese N."/>
            <person name="Submissions S."/>
        </authorList>
    </citation>
    <scope>NUCLEOTIDE SEQUENCE [LARGE SCALE GENOMIC DNA]</scope>
    <source>
        <strain evidence="4">SP</strain>
    </source>
</reference>